<dbReference type="InterPro" id="IPR043429">
    <property type="entry name" value="ArtM/GltK/GlnP/TcyL/YhdX-like"/>
</dbReference>
<dbReference type="EMBL" id="CP009056">
    <property type="protein sequence ID" value="AJA45629.1"/>
    <property type="molecule type" value="Genomic_DNA"/>
</dbReference>
<evidence type="ECO:0000313" key="13">
    <source>
        <dbReference type="Proteomes" id="UP000030901"/>
    </source>
</evidence>
<dbReference type="OrthoDB" id="9787841at2"/>
<evidence type="ECO:0000256" key="8">
    <source>
        <dbReference type="ARBA" id="ARBA00023136"/>
    </source>
</evidence>
<evidence type="ECO:0000256" key="1">
    <source>
        <dbReference type="ARBA" id="ARBA00004429"/>
    </source>
</evidence>
<reference evidence="11 13" key="1">
    <citation type="journal article" date="2014" name="Appl. Environ. Microbiol.">
        <title>Gut symbionts from distinct hosts exhibit genotoxic activity via divergent colibactin biosynthetic pathways.</title>
        <authorList>
            <person name="Engel P."/>
            <person name="Vizcaino M.I."/>
            <person name="Crawford J.M."/>
        </authorList>
    </citation>
    <scope>NUCLEOTIDE SEQUENCE [LARGE SCALE GENOMIC DNA]</scope>
    <source>
        <strain evidence="11 13">PEB0191</strain>
    </source>
</reference>
<organism evidence="11 13">
    <name type="scientific">Frischella perrara</name>
    <dbReference type="NCBI Taxonomy" id="1267021"/>
    <lineage>
        <taxon>Bacteria</taxon>
        <taxon>Pseudomonadati</taxon>
        <taxon>Pseudomonadota</taxon>
        <taxon>Gammaproteobacteria</taxon>
        <taxon>Orbales</taxon>
        <taxon>Orbaceae</taxon>
        <taxon>Frischella</taxon>
    </lineage>
</organism>
<dbReference type="PANTHER" id="PTHR30614">
    <property type="entry name" value="MEMBRANE COMPONENT OF AMINO ACID ABC TRANSPORTER"/>
    <property type="match status" value="1"/>
</dbReference>
<feature type="transmembrane region" description="Helical" evidence="9">
    <location>
        <begin position="203"/>
        <end position="222"/>
    </location>
</feature>
<dbReference type="GO" id="GO:0043190">
    <property type="term" value="C:ATP-binding cassette (ABC) transporter complex"/>
    <property type="evidence" value="ECO:0007669"/>
    <property type="project" value="InterPro"/>
</dbReference>
<feature type="transmembrane region" description="Helical" evidence="9">
    <location>
        <begin position="100"/>
        <end position="117"/>
    </location>
</feature>
<dbReference type="AlphaFoldDB" id="A0A0A7S284"/>
<sequence>MPNIVDFSLIFSQIPTLLVYLPMTLFITVISMIFGVIIGLIIALIKMNRIMILSPLATVFVSFMRGTPLLVQLYLSYYGIPVILRYINYFNGTDYNVNNIPSMLFVLIAFSLNEAAYNSETIRSALQSVNKGQIEAAQSLGMTYRQVLQRIIIPEAFIVALPNLGNTLIGLLKGTSLAFVCSVVEMTARGKILAGFNYRYFEVYISLALIYWSLTIMIEHLVKYCEKRVTIPDSNSIPSYRRGKLL</sequence>
<dbReference type="Pfam" id="PF00528">
    <property type="entry name" value="BPD_transp_1"/>
    <property type="match status" value="1"/>
</dbReference>
<keyword evidence="4" id="KW-1003">Cell membrane</keyword>
<dbReference type="Proteomes" id="UP000247838">
    <property type="component" value="Unassembled WGS sequence"/>
</dbReference>
<dbReference type="GO" id="GO:0006865">
    <property type="term" value="P:amino acid transport"/>
    <property type="evidence" value="ECO:0007669"/>
    <property type="project" value="UniProtKB-KW"/>
</dbReference>
<keyword evidence="7 9" id="KW-1133">Transmembrane helix</keyword>
<evidence type="ECO:0000256" key="4">
    <source>
        <dbReference type="ARBA" id="ARBA00022475"/>
    </source>
</evidence>
<evidence type="ECO:0000256" key="3">
    <source>
        <dbReference type="ARBA" id="ARBA00022448"/>
    </source>
</evidence>
<evidence type="ECO:0000256" key="6">
    <source>
        <dbReference type="ARBA" id="ARBA00022970"/>
    </source>
</evidence>
<evidence type="ECO:0000256" key="7">
    <source>
        <dbReference type="ARBA" id="ARBA00022989"/>
    </source>
</evidence>
<feature type="transmembrane region" description="Helical" evidence="9">
    <location>
        <begin position="20"/>
        <end position="45"/>
    </location>
</feature>
<comment type="subcellular location">
    <subcellularLocation>
        <location evidence="1">Cell inner membrane</location>
        <topology evidence="1">Multi-pass membrane protein</topology>
    </subcellularLocation>
    <subcellularLocation>
        <location evidence="9">Cell membrane</location>
        <topology evidence="9">Multi-pass membrane protein</topology>
    </subcellularLocation>
</comment>
<keyword evidence="6" id="KW-0029">Amino-acid transport</keyword>
<evidence type="ECO:0000256" key="2">
    <source>
        <dbReference type="ARBA" id="ARBA00010072"/>
    </source>
</evidence>
<evidence type="ECO:0000313" key="14">
    <source>
        <dbReference type="Proteomes" id="UP000247838"/>
    </source>
</evidence>
<dbReference type="Proteomes" id="UP000030901">
    <property type="component" value="Chromosome"/>
</dbReference>
<dbReference type="InterPro" id="IPR000515">
    <property type="entry name" value="MetI-like"/>
</dbReference>
<evidence type="ECO:0000313" key="12">
    <source>
        <dbReference type="EMBL" id="PXY95024.1"/>
    </source>
</evidence>
<keyword evidence="3 9" id="KW-0813">Transport</keyword>
<dbReference type="NCBIfam" id="TIGR01726">
    <property type="entry name" value="HEQRo_perm_3TM"/>
    <property type="match status" value="1"/>
</dbReference>
<dbReference type="GO" id="GO:0022857">
    <property type="term" value="F:transmembrane transporter activity"/>
    <property type="evidence" value="ECO:0007669"/>
    <property type="project" value="InterPro"/>
</dbReference>
<reference evidence="12 14" key="2">
    <citation type="submission" date="2018-05" db="EMBL/GenBank/DDBJ databases">
        <title>Reference genomes for bee gut microbiota database.</title>
        <authorList>
            <person name="Ellegaard K.M."/>
        </authorList>
    </citation>
    <scope>NUCLEOTIDE SEQUENCE [LARGE SCALE GENOMIC DNA]</scope>
    <source>
        <strain evidence="12 14">ESL0167</strain>
    </source>
</reference>
<feature type="domain" description="ABC transmembrane type-1" evidence="10">
    <location>
        <begin position="21"/>
        <end position="222"/>
    </location>
</feature>
<keyword evidence="5 9" id="KW-0812">Transmembrane</keyword>
<dbReference type="InterPro" id="IPR035906">
    <property type="entry name" value="MetI-like_sf"/>
</dbReference>
<dbReference type="InterPro" id="IPR010065">
    <property type="entry name" value="AA_ABC_transptr_permease_3TM"/>
</dbReference>
<name>A0A0A7S284_FRIPE</name>
<keyword evidence="13" id="KW-1185">Reference proteome</keyword>
<feature type="transmembrane region" description="Helical" evidence="9">
    <location>
        <begin position="57"/>
        <end position="80"/>
    </location>
</feature>
<evidence type="ECO:0000256" key="5">
    <source>
        <dbReference type="ARBA" id="ARBA00022692"/>
    </source>
</evidence>
<dbReference type="EMBL" id="QGLM01000017">
    <property type="protein sequence ID" value="PXY95024.1"/>
    <property type="molecule type" value="Genomic_DNA"/>
</dbReference>
<gene>
    <name evidence="12" type="ORF">DKK76_08520</name>
    <name evidence="11" type="ORF">FPB0191_01813</name>
</gene>
<evidence type="ECO:0000256" key="9">
    <source>
        <dbReference type="RuleBase" id="RU363032"/>
    </source>
</evidence>
<proteinExistence type="inferred from homology"/>
<dbReference type="Gene3D" id="1.10.3720.10">
    <property type="entry name" value="MetI-like"/>
    <property type="match status" value="1"/>
</dbReference>
<dbReference type="KEGG" id="fpp:FPB0191_01813"/>
<dbReference type="CDD" id="cd06261">
    <property type="entry name" value="TM_PBP2"/>
    <property type="match status" value="1"/>
</dbReference>
<keyword evidence="8 9" id="KW-0472">Membrane</keyword>
<comment type="similarity">
    <text evidence="2">Belongs to the binding-protein-dependent transport system permease family. HisMQ subfamily.</text>
</comment>
<dbReference type="STRING" id="1267021.FPB0191_01813"/>
<protein>
    <submittedName>
        <fullName evidence="11">Amine acid ABC transporter, permease protein, His/Glu/Gln/Arg/opine family</fullName>
    </submittedName>
    <submittedName>
        <fullName evidence="12">Amino acid ABC transporter permease</fullName>
    </submittedName>
</protein>
<dbReference type="HOGENOM" id="CLU_019602_1_4_6"/>
<evidence type="ECO:0000259" key="10">
    <source>
        <dbReference type="PROSITE" id="PS50928"/>
    </source>
</evidence>
<evidence type="ECO:0000313" key="11">
    <source>
        <dbReference type="EMBL" id="AJA45629.1"/>
    </source>
</evidence>
<dbReference type="PANTHER" id="PTHR30614:SF0">
    <property type="entry name" value="L-CYSTINE TRANSPORT SYSTEM PERMEASE PROTEIN TCYL"/>
    <property type="match status" value="1"/>
</dbReference>
<dbReference type="RefSeq" id="WP_039105469.1">
    <property type="nucleotide sequence ID" value="NZ_CALYQC010000013.1"/>
</dbReference>
<accession>A0A0A7S284</accession>
<dbReference type="PROSITE" id="PS50928">
    <property type="entry name" value="ABC_TM1"/>
    <property type="match status" value="1"/>
</dbReference>
<dbReference type="SUPFAM" id="SSF161098">
    <property type="entry name" value="MetI-like"/>
    <property type="match status" value="1"/>
</dbReference>